<dbReference type="Proteomes" id="UP000078541">
    <property type="component" value="Unassembled WGS sequence"/>
</dbReference>
<evidence type="ECO:0000313" key="1">
    <source>
        <dbReference type="EMBL" id="KYN34339.1"/>
    </source>
</evidence>
<organism evidence="1 2">
    <name type="scientific">Trachymyrmex septentrionalis</name>
    <dbReference type="NCBI Taxonomy" id="34720"/>
    <lineage>
        <taxon>Eukaryota</taxon>
        <taxon>Metazoa</taxon>
        <taxon>Ecdysozoa</taxon>
        <taxon>Arthropoda</taxon>
        <taxon>Hexapoda</taxon>
        <taxon>Insecta</taxon>
        <taxon>Pterygota</taxon>
        <taxon>Neoptera</taxon>
        <taxon>Endopterygota</taxon>
        <taxon>Hymenoptera</taxon>
        <taxon>Apocrita</taxon>
        <taxon>Aculeata</taxon>
        <taxon>Formicoidea</taxon>
        <taxon>Formicidae</taxon>
        <taxon>Myrmicinae</taxon>
        <taxon>Trachymyrmex</taxon>
    </lineage>
</organism>
<name>A0A195F2L9_9HYME</name>
<gene>
    <name evidence="1" type="ORF">ALC56_11446</name>
</gene>
<protein>
    <submittedName>
        <fullName evidence="1">Uncharacterized protein</fullName>
    </submittedName>
</protein>
<proteinExistence type="predicted"/>
<keyword evidence="2" id="KW-1185">Reference proteome</keyword>
<dbReference type="AlphaFoldDB" id="A0A195F2L9"/>
<accession>A0A195F2L9</accession>
<evidence type="ECO:0000313" key="2">
    <source>
        <dbReference type="Proteomes" id="UP000078541"/>
    </source>
</evidence>
<dbReference type="EMBL" id="KQ981864">
    <property type="protein sequence ID" value="KYN34339.1"/>
    <property type="molecule type" value="Genomic_DNA"/>
</dbReference>
<sequence>MKPGEGVCLCTTERQPSPLTTTAIPRVTRPALAISLVFWGIYVGVEGEEVVIRVESLREIREDEEKVGKSETEGTNSYLNGDQWLARWKGRGGRQVGGRPHRETKDCAAPPKVCFDGILSDAKWNFVPVFANASQQNFVTPFILYGRGSKSRRAKMRVVASGDIRRNIRRVLNRLDNTPEAESIARYMEIAADLFHLAGMFS</sequence>
<reference evidence="1 2" key="1">
    <citation type="submission" date="2016-03" db="EMBL/GenBank/DDBJ databases">
        <title>Trachymyrmex septentrionalis WGS genome.</title>
        <authorList>
            <person name="Nygaard S."/>
            <person name="Hu H."/>
            <person name="Boomsma J."/>
            <person name="Zhang G."/>
        </authorList>
    </citation>
    <scope>NUCLEOTIDE SEQUENCE [LARGE SCALE GENOMIC DNA]</scope>
    <source>
        <strain evidence="1">Tsep2-gDNA-1</strain>
        <tissue evidence="1">Whole body</tissue>
    </source>
</reference>